<name>A0A7R8WB32_9CRUS</name>
<organism evidence="1">
    <name type="scientific">Cyprideis torosa</name>
    <dbReference type="NCBI Taxonomy" id="163714"/>
    <lineage>
        <taxon>Eukaryota</taxon>
        <taxon>Metazoa</taxon>
        <taxon>Ecdysozoa</taxon>
        <taxon>Arthropoda</taxon>
        <taxon>Crustacea</taxon>
        <taxon>Oligostraca</taxon>
        <taxon>Ostracoda</taxon>
        <taxon>Podocopa</taxon>
        <taxon>Podocopida</taxon>
        <taxon>Cytherocopina</taxon>
        <taxon>Cytheroidea</taxon>
        <taxon>Cytherideidae</taxon>
        <taxon>Cyprideis</taxon>
    </lineage>
</organism>
<dbReference type="EMBL" id="OB661229">
    <property type="protein sequence ID" value="CAD7227704.1"/>
    <property type="molecule type" value="Genomic_DNA"/>
</dbReference>
<reference evidence="1" key="1">
    <citation type="submission" date="2020-11" db="EMBL/GenBank/DDBJ databases">
        <authorList>
            <person name="Tran Van P."/>
        </authorList>
    </citation>
    <scope>NUCLEOTIDE SEQUENCE</scope>
</reference>
<evidence type="ECO:0000313" key="1">
    <source>
        <dbReference type="EMBL" id="CAD7227704.1"/>
    </source>
</evidence>
<dbReference type="AlphaFoldDB" id="A0A7R8WB32"/>
<protein>
    <submittedName>
        <fullName evidence="1">Uncharacterized protein</fullName>
    </submittedName>
</protein>
<proteinExistence type="predicted"/>
<accession>A0A7R8WB32</accession>
<gene>
    <name evidence="1" type="ORF">CTOB1V02_LOCUS5603</name>
</gene>
<sequence length="742" mass="83493">MQDSSPEQIRRWWTIALSFLRSHVESSSESATLLRHRLAQIMTQIPSLSDFPPSLWKDPSSRDFFHLLLELRMTLTILLLRSLPSSVPPESLFFPPDESSYSSSSLVSDDPAKPLPSRLIRLILSELLKATSLPTEPCACLLEAWSILHLMSEGVPSLAEESVWSLISDVLKEARSFEDPWAWRLLGTIAQAERIDRDGKPRTCELPENPYLTSVLMLAVRSLSTHWKSLQDPVEALKDLLKATSTRELNPKTFLLFWDWLVKGVTCEDKRKVVFQIPTEAVRFQYPLRSEISALRMRYGSSREQEPSRNDFSSEDPLERHGEAFPLSLCFLGVHLKWKLLGPRLCSDLSPQTVGTLEGRALQKALDVYLTCAETSDELDEVTLKMLDVLGHLSQQLKAQQAKTVFQAYQELAAIHTRRSVSYSSVAKAYAETGKCLSKRLVSGSAQRLPLLSLVEGYVEGMGRLWAERRMSRVFPEVFDCNFSALLSPCNVRQLRTILQRILSGILRPLVQMVPQQESPFPSDSLGLQLLDAGSSVLTRDLEALVDAILVKVLPALERLVSREKEMLVSCEKEILVSREKEMLVSCEKEILLIRSDLVGELAAVVLCVLQLLESPCIPEQHMPKARRLLSLSLGLETILFIPPSYVILAPSFPSSLSLRVLDGLETTPRAYPTQLILQAWARVAFLADRRARFPQTLVSSGQADLTAADAEFREVVDSLRDATDWTNFLQRLNDAYKVGWD</sequence>